<dbReference type="PANTHER" id="PTHR23354">
    <property type="entry name" value="NUCLEOLAR PROTEIN 7/ESTROGEN RECEPTOR COACTIVATOR-RELATED"/>
    <property type="match status" value="1"/>
</dbReference>
<evidence type="ECO:0000313" key="3">
    <source>
        <dbReference type="Proteomes" id="UP001159427"/>
    </source>
</evidence>
<dbReference type="EMBL" id="CALNXI010001341">
    <property type="protein sequence ID" value="CAH3165591.1"/>
    <property type="molecule type" value="Genomic_DNA"/>
</dbReference>
<name>A0ABN8QJ56_9CNID</name>
<dbReference type="SMART" id="SM00584">
    <property type="entry name" value="TLDc"/>
    <property type="match status" value="1"/>
</dbReference>
<protein>
    <recommendedName>
        <fullName evidence="1">TLDc domain-containing protein</fullName>
    </recommendedName>
</protein>
<evidence type="ECO:0000259" key="1">
    <source>
        <dbReference type="PROSITE" id="PS51886"/>
    </source>
</evidence>
<proteinExistence type="predicted"/>
<reference evidence="2 3" key="1">
    <citation type="submission" date="2022-05" db="EMBL/GenBank/DDBJ databases">
        <authorList>
            <consortium name="Genoscope - CEA"/>
            <person name="William W."/>
        </authorList>
    </citation>
    <scope>NUCLEOTIDE SEQUENCE [LARGE SCALE GENOMIC DNA]</scope>
</reference>
<dbReference type="Pfam" id="PF07534">
    <property type="entry name" value="TLD"/>
    <property type="match status" value="1"/>
</dbReference>
<gene>
    <name evidence="2" type="ORF">PEVE_00005384</name>
</gene>
<feature type="domain" description="TLDc" evidence="1">
    <location>
        <begin position="1"/>
        <end position="154"/>
    </location>
</feature>
<dbReference type="Proteomes" id="UP001159427">
    <property type="component" value="Unassembled WGS sequence"/>
</dbReference>
<keyword evidence="3" id="KW-1185">Reference proteome</keyword>
<sequence length="155" mass="17172">MRGEWRLLFRASRYGFDASMFHSKCDQRGPSITVVKSGENIFGGFTEKAWKSCHGCVSCHQSFLFSFVNPSGLVPTKFPLISGRETYAMFCDPNHGPAFGGAKGPDLILSNGAHSNTNESYLGSSYRLPPGQPYSFFTGDNKFTLTDYEVFGLRQ</sequence>
<evidence type="ECO:0000313" key="2">
    <source>
        <dbReference type="EMBL" id="CAH3165591.1"/>
    </source>
</evidence>
<dbReference type="InterPro" id="IPR006571">
    <property type="entry name" value="TLDc_dom"/>
</dbReference>
<organism evidence="2 3">
    <name type="scientific">Porites evermanni</name>
    <dbReference type="NCBI Taxonomy" id="104178"/>
    <lineage>
        <taxon>Eukaryota</taxon>
        <taxon>Metazoa</taxon>
        <taxon>Cnidaria</taxon>
        <taxon>Anthozoa</taxon>
        <taxon>Hexacorallia</taxon>
        <taxon>Scleractinia</taxon>
        <taxon>Fungiina</taxon>
        <taxon>Poritidae</taxon>
        <taxon>Porites</taxon>
    </lineage>
</organism>
<dbReference type="PROSITE" id="PS51886">
    <property type="entry name" value="TLDC"/>
    <property type="match status" value="1"/>
</dbReference>
<comment type="caution">
    <text evidence="2">The sequence shown here is derived from an EMBL/GenBank/DDBJ whole genome shotgun (WGS) entry which is preliminary data.</text>
</comment>
<accession>A0ABN8QJ56</accession>